<dbReference type="EMBL" id="ARZA01000139">
    <property type="protein sequence ID" value="EOD00586.1"/>
    <property type="molecule type" value="Genomic_DNA"/>
</dbReference>
<dbReference type="PROSITE" id="PS51257">
    <property type="entry name" value="PROKAR_LIPOPROTEIN"/>
    <property type="match status" value="1"/>
</dbReference>
<evidence type="ECO:0000259" key="6">
    <source>
        <dbReference type="SMART" id="SM00062"/>
    </source>
</evidence>
<dbReference type="eggNOG" id="COG0834">
    <property type="taxonomic scope" value="Bacteria"/>
</dbReference>
<keyword evidence="3 5" id="KW-0732">Signal</keyword>
<dbReference type="Proteomes" id="UP000013378">
    <property type="component" value="Unassembled WGS sequence"/>
</dbReference>
<evidence type="ECO:0000256" key="1">
    <source>
        <dbReference type="ARBA" id="ARBA00004196"/>
    </source>
</evidence>
<comment type="caution">
    <text evidence="8">The sequence shown here is derived from an EMBL/GenBank/DDBJ whole genome shotgun (WGS) entry which is preliminary data.</text>
</comment>
<gene>
    <name evidence="8" type="ORF">L21TH_1347</name>
</gene>
<evidence type="ECO:0000313" key="9">
    <source>
        <dbReference type="Proteomes" id="UP000013378"/>
    </source>
</evidence>
<dbReference type="GO" id="GO:0016020">
    <property type="term" value="C:membrane"/>
    <property type="evidence" value="ECO:0007669"/>
    <property type="project" value="InterPro"/>
</dbReference>
<dbReference type="InterPro" id="IPR001638">
    <property type="entry name" value="Solute-binding_3/MltF_N"/>
</dbReference>
<dbReference type="SMART" id="SM00062">
    <property type="entry name" value="PBPb"/>
    <property type="match status" value="1"/>
</dbReference>
<dbReference type="PANTHER" id="PTHR35936:SF34">
    <property type="entry name" value="ABC TRANSPORTER EXTRACELLULAR-BINDING PROTEIN YCKB-RELATED"/>
    <property type="match status" value="1"/>
</dbReference>
<dbReference type="PANTHER" id="PTHR35936">
    <property type="entry name" value="MEMBRANE-BOUND LYTIC MUREIN TRANSGLYCOSYLASE F"/>
    <property type="match status" value="1"/>
</dbReference>
<dbReference type="CDD" id="cd00996">
    <property type="entry name" value="PBP2_AatB_like"/>
    <property type="match status" value="1"/>
</dbReference>
<reference evidence="8 9" key="1">
    <citation type="journal article" date="2015" name="Geomicrobiol. J.">
        <title>Caldisalinibacter kiritimatiensis gen. nov., sp. nov., a moderately thermohalophilic thiosulfate-reducing bacterium from a hypersaline microbial mat.</title>
        <authorList>
            <person name="Ben Hania W."/>
            <person name="Joseph M."/>
            <person name="Fiebig A."/>
            <person name="Bunk B."/>
            <person name="Klenk H.-P."/>
            <person name="Fardeau M.-L."/>
            <person name="Spring S."/>
        </authorList>
    </citation>
    <scope>NUCLEOTIDE SEQUENCE [LARGE SCALE GENOMIC DNA]</scope>
    <source>
        <strain evidence="8 9">L21-TH-D2</strain>
    </source>
</reference>
<feature type="signal peptide" evidence="5">
    <location>
        <begin position="1"/>
        <end position="26"/>
    </location>
</feature>
<dbReference type="Gene3D" id="3.40.190.10">
    <property type="entry name" value="Periplasmic binding protein-like II"/>
    <property type="match status" value="2"/>
</dbReference>
<evidence type="ECO:0000259" key="7">
    <source>
        <dbReference type="SMART" id="SM00079"/>
    </source>
</evidence>
<dbReference type="InterPro" id="IPR001320">
    <property type="entry name" value="Iontro_rcpt_C"/>
</dbReference>
<dbReference type="PROSITE" id="PS01039">
    <property type="entry name" value="SBP_BACTERIAL_3"/>
    <property type="match status" value="1"/>
</dbReference>
<comment type="similarity">
    <text evidence="2 4">Belongs to the bacterial solute-binding protein 3 family.</text>
</comment>
<proteinExistence type="inferred from homology"/>
<evidence type="ECO:0000256" key="4">
    <source>
        <dbReference type="RuleBase" id="RU003744"/>
    </source>
</evidence>
<feature type="domain" description="Solute-binding protein family 3/N-terminal" evidence="6">
    <location>
        <begin position="38"/>
        <end position="261"/>
    </location>
</feature>
<keyword evidence="9" id="KW-1185">Reference proteome</keyword>
<feature type="chain" id="PRO_5038528303" evidence="5">
    <location>
        <begin position="27"/>
        <end position="265"/>
    </location>
</feature>
<accession>R1CPJ4</accession>
<dbReference type="InterPro" id="IPR018313">
    <property type="entry name" value="SBP_3_CS"/>
</dbReference>
<dbReference type="SMART" id="SM00079">
    <property type="entry name" value="PBPe"/>
    <property type="match status" value="1"/>
</dbReference>
<evidence type="ECO:0000256" key="2">
    <source>
        <dbReference type="ARBA" id="ARBA00010333"/>
    </source>
</evidence>
<sequence length="265" mass="30208">MRKKILLVSILSIVLLIVGCSSQSNTINSLDKIKENGELIIGLDDNFPPMGFRDKEGNIVGFDIDLAKELGNRMGVKVKFKPVEWDGIVLTLVNKNIDIVWNGMTITENRKKKINFSKPYLENKQIIVVKKDSNIKSKDDLKGKSVGVQLESSSWYALNKDKQVVNNLKEIRQYPNNVEALMDLKAGRIDALVVDEILGRYYLNKNPKSYEILNDDFGKELYGIGIRKEDTKLKQEIDRILDEMKRDGTASKISEKWFGKDIILE</sequence>
<evidence type="ECO:0000313" key="8">
    <source>
        <dbReference type="EMBL" id="EOD00586.1"/>
    </source>
</evidence>
<comment type="subcellular location">
    <subcellularLocation>
        <location evidence="1">Cell envelope</location>
    </subcellularLocation>
</comment>
<name>R1CPJ4_9FIRM</name>
<dbReference type="Pfam" id="PF00497">
    <property type="entry name" value="SBP_bac_3"/>
    <property type="match status" value="1"/>
</dbReference>
<dbReference type="AlphaFoldDB" id="R1CPJ4"/>
<dbReference type="SUPFAM" id="SSF53850">
    <property type="entry name" value="Periplasmic binding protein-like II"/>
    <property type="match status" value="1"/>
</dbReference>
<feature type="domain" description="Ionotropic glutamate receptor C-terminal" evidence="7">
    <location>
        <begin position="38"/>
        <end position="260"/>
    </location>
</feature>
<organism evidence="8 9">
    <name type="scientific">Caldisalinibacter kiritimatiensis</name>
    <dbReference type="NCBI Taxonomy" id="1304284"/>
    <lineage>
        <taxon>Bacteria</taxon>
        <taxon>Bacillati</taxon>
        <taxon>Bacillota</taxon>
        <taxon>Tissierellia</taxon>
        <taxon>Tissierellales</taxon>
        <taxon>Thermohalobacteraceae</taxon>
        <taxon>Caldisalinibacter</taxon>
    </lineage>
</organism>
<dbReference type="PATRIC" id="fig|1304284.3.peg.1317"/>
<dbReference type="OrthoDB" id="9775197at2"/>
<evidence type="ECO:0000256" key="5">
    <source>
        <dbReference type="SAM" id="SignalP"/>
    </source>
</evidence>
<evidence type="ECO:0000256" key="3">
    <source>
        <dbReference type="ARBA" id="ARBA00022729"/>
    </source>
</evidence>
<dbReference type="STRING" id="1304284.L21TH_1347"/>
<dbReference type="GO" id="GO:0030313">
    <property type="term" value="C:cell envelope"/>
    <property type="evidence" value="ECO:0007669"/>
    <property type="project" value="UniProtKB-SubCell"/>
</dbReference>
<dbReference type="RefSeq" id="WP_006312380.1">
    <property type="nucleotide sequence ID" value="NZ_ARZA01000139.1"/>
</dbReference>
<protein>
    <submittedName>
        <fullName evidence="8">Amino acid ABC transporter, amino acid-binding protein</fullName>
    </submittedName>
</protein>
<dbReference type="GO" id="GO:0015276">
    <property type="term" value="F:ligand-gated monoatomic ion channel activity"/>
    <property type="evidence" value="ECO:0007669"/>
    <property type="project" value="InterPro"/>
</dbReference>